<evidence type="ECO:0000256" key="7">
    <source>
        <dbReference type="SAM" id="MobiDB-lite"/>
    </source>
</evidence>
<evidence type="ECO:0000256" key="4">
    <source>
        <dbReference type="ARBA" id="ARBA00022771"/>
    </source>
</evidence>
<dbReference type="GO" id="GO:0008270">
    <property type="term" value="F:zinc ion binding"/>
    <property type="evidence" value="ECO:0007669"/>
    <property type="project" value="UniProtKB-KW"/>
</dbReference>
<dbReference type="Gene3D" id="3.30.40.10">
    <property type="entry name" value="Zinc/RING finger domain, C3HC4 (zinc finger)"/>
    <property type="match status" value="1"/>
</dbReference>
<dbReference type="GO" id="GO:0005737">
    <property type="term" value="C:cytoplasm"/>
    <property type="evidence" value="ECO:0007669"/>
    <property type="project" value="TreeGrafter"/>
</dbReference>
<dbReference type="EC" id="2.3.2.27" evidence="2"/>
<proteinExistence type="predicted"/>
<dbReference type="SUPFAM" id="SSF57850">
    <property type="entry name" value="RING/U-box"/>
    <property type="match status" value="1"/>
</dbReference>
<dbReference type="InterPro" id="IPR013083">
    <property type="entry name" value="Znf_RING/FYVE/PHD"/>
</dbReference>
<evidence type="ECO:0000313" key="9">
    <source>
        <dbReference type="EMBL" id="SPD30084.1"/>
    </source>
</evidence>
<protein>
    <recommendedName>
        <fullName evidence="2">RING-type E3 ubiquitin transferase</fullName>
        <ecNumber evidence="2">2.3.2.27</ecNumber>
    </recommendedName>
</protein>
<dbReference type="PANTHER" id="PTHR15710:SF243">
    <property type="entry name" value="E3 UBIQUITIN-PROTEIN LIGASE PRAJA-2 ISOFORM X1"/>
    <property type="match status" value="1"/>
</dbReference>
<gene>
    <name evidence="9" type="ORF">FSB_LOCUS57966</name>
</gene>
<organism evidence="9">
    <name type="scientific">Fagus sylvatica</name>
    <name type="common">Beechnut</name>
    <dbReference type="NCBI Taxonomy" id="28930"/>
    <lineage>
        <taxon>Eukaryota</taxon>
        <taxon>Viridiplantae</taxon>
        <taxon>Streptophyta</taxon>
        <taxon>Embryophyta</taxon>
        <taxon>Tracheophyta</taxon>
        <taxon>Spermatophyta</taxon>
        <taxon>Magnoliopsida</taxon>
        <taxon>eudicotyledons</taxon>
        <taxon>Gunneridae</taxon>
        <taxon>Pentapetalae</taxon>
        <taxon>rosids</taxon>
        <taxon>fabids</taxon>
        <taxon>Fagales</taxon>
        <taxon>Fagaceae</taxon>
        <taxon>Fagus</taxon>
    </lineage>
</organism>
<dbReference type="PROSITE" id="PS50089">
    <property type="entry name" value="ZF_RING_2"/>
    <property type="match status" value="1"/>
</dbReference>
<dbReference type="PANTHER" id="PTHR15710">
    <property type="entry name" value="E3 UBIQUITIN-PROTEIN LIGASE PRAJA"/>
    <property type="match status" value="1"/>
</dbReference>
<sequence>MVIHGDSTWNMKLRYIIVDVSMNNSSSSSSSTFRLSLDPHSTQHQIRRDAESNDIMDENYIAITGPGIPLSIELQEEDFLYHVDHNMNRCPLYQKFSQLLHPSLEINPQQRNKMVNEMIVRVSRAFLNTIDFTRAHFGNKCRCFMSIDLQIVTTYHSAVVFFDNIDGGFTTVDTTPSVAAALKQGILTSSHNNDYFQSCPICFNDFGSSVTLMPCSHVFHRQCIIHCLNNTNSCPLCDI</sequence>
<dbReference type="SMART" id="SM00184">
    <property type="entry name" value="RING"/>
    <property type="match status" value="1"/>
</dbReference>
<dbReference type="InterPro" id="IPR001841">
    <property type="entry name" value="Znf_RING"/>
</dbReference>
<accession>A0A2N9J0I1</accession>
<name>A0A2N9J0I1_FAGSY</name>
<dbReference type="GO" id="GO:0061630">
    <property type="term" value="F:ubiquitin protein ligase activity"/>
    <property type="evidence" value="ECO:0007669"/>
    <property type="project" value="UniProtKB-EC"/>
</dbReference>
<dbReference type="EMBL" id="OIVN01006301">
    <property type="protein sequence ID" value="SPD30084.1"/>
    <property type="molecule type" value="Genomic_DNA"/>
</dbReference>
<keyword evidence="5" id="KW-0862">Zinc</keyword>
<dbReference type="GO" id="GO:0016567">
    <property type="term" value="P:protein ubiquitination"/>
    <property type="evidence" value="ECO:0007669"/>
    <property type="project" value="TreeGrafter"/>
</dbReference>
<feature type="domain" description="RING-type" evidence="8">
    <location>
        <begin position="199"/>
        <end position="238"/>
    </location>
</feature>
<evidence type="ECO:0000256" key="3">
    <source>
        <dbReference type="ARBA" id="ARBA00022723"/>
    </source>
</evidence>
<evidence type="ECO:0000256" key="2">
    <source>
        <dbReference type="ARBA" id="ARBA00012483"/>
    </source>
</evidence>
<dbReference type="AlphaFoldDB" id="A0A2N9J0I1"/>
<evidence type="ECO:0000256" key="6">
    <source>
        <dbReference type="PROSITE-ProRule" id="PRU00175"/>
    </source>
</evidence>
<evidence type="ECO:0000256" key="5">
    <source>
        <dbReference type="ARBA" id="ARBA00022833"/>
    </source>
</evidence>
<evidence type="ECO:0000259" key="8">
    <source>
        <dbReference type="PROSITE" id="PS50089"/>
    </source>
</evidence>
<keyword evidence="4 6" id="KW-0863">Zinc-finger</keyword>
<reference evidence="9" key="1">
    <citation type="submission" date="2018-02" db="EMBL/GenBank/DDBJ databases">
        <authorList>
            <person name="Cohen D.B."/>
            <person name="Kent A.D."/>
        </authorList>
    </citation>
    <scope>NUCLEOTIDE SEQUENCE</scope>
</reference>
<dbReference type="Pfam" id="PF13639">
    <property type="entry name" value="zf-RING_2"/>
    <property type="match status" value="1"/>
</dbReference>
<evidence type="ECO:0000256" key="1">
    <source>
        <dbReference type="ARBA" id="ARBA00000900"/>
    </source>
</evidence>
<comment type="catalytic activity">
    <reaction evidence="1">
        <text>S-ubiquitinyl-[E2 ubiquitin-conjugating enzyme]-L-cysteine + [acceptor protein]-L-lysine = [E2 ubiquitin-conjugating enzyme]-L-cysteine + N(6)-ubiquitinyl-[acceptor protein]-L-lysine.</text>
        <dbReference type="EC" id="2.3.2.27"/>
    </reaction>
</comment>
<feature type="region of interest" description="Disordered" evidence="7">
    <location>
        <begin position="24"/>
        <end position="47"/>
    </location>
</feature>
<keyword evidence="3" id="KW-0479">Metal-binding</keyword>